<feature type="domain" description="Aminoacyl-tRNA synthetase class Ia" evidence="10">
    <location>
        <begin position="495"/>
        <end position="624"/>
    </location>
</feature>
<evidence type="ECO:0000256" key="4">
    <source>
        <dbReference type="ARBA" id="ARBA00022741"/>
    </source>
</evidence>
<dbReference type="GO" id="GO:0032543">
    <property type="term" value="P:mitochondrial translation"/>
    <property type="evidence" value="ECO:0007669"/>
    <property type="project" value="TreeGrafter"/>
</dbReference>
<evidence type="ECO:0000259" key="10">
    <source>
        <dbReference type="Pfam" id="PF00133"/>
    </source>
</evidence>
<dbReference type="PRINTS" id="PR00985">
    <property type="entry name" value="TRNASYNTHLEU"/>
</dbReference>
<dbReference type="GO" id="GO:0005524">
    <property type="term" value="F:ATP binding"/>
    <property type="evidence" value="ECO:0007669"/>
    <property type="project" value="UniProtKB-KW"/>
</dbReference>
<protein>
    <recommendedName>
        <fullName evidence="2">leucine--tRNA ligase</fullName>
        <ecNumber evidence="2">6.1.1.4</ecNumber>
    </recommendedName>
    <alternativeName>
        <fullName evidence="8">Leucyl-tRNA synthetase</fullName>
    </alternativeName>
</protein>
<dbReference type="SUPFAM" id="SSF52374">
    <property type="entry name" value="Nucleotidylyl transferase"/>
    <property type="match status" value="1"/>
</dbReference>
<evidence type="ECO:0000256" key="9">
    <source>
        <dbReference type="RuleBase" id="RU363035"/>
    </source>
</evidence>
<keyword evidence="7 9" id="KW-0030">Aminoacyl-tRNA synthetase</keyword>
<dbReference type="FunFam" id="3.40.50.620:FF:000003">
    <property type="entry name" value="Leucine--tRNA ligase"/>
    <property type="match status" value="1"/>
</dbReference>
<dbReference type="Gene3D" id="3.40.50.620">
    <property type="entry name" value="HUPs"/>
    <property type="match status" value="2"/>
</dbReference>
<organism evidence="11 12">
    <name type="scientific">Paragonimus skrjabini miyazakii</name>
    <dbReference type="NCBI Taxonomy" id="59628"/>
    <lineage>
        <taxon>Eukaryota</taxon>
        <taxon>Metazoa</taxon>
        <taxon>Spiralia</taxon>
        <taxon>Lophotrochozoa</taxon>
        <taxon>Platyhelminthes</taxon>
        <taxon>Trematoda</taxon>
        <taxon>Digenea</taxon>
        <taxon>Plagiorchiida</taxon>
        <taxon>Troglotremata</taxon>
        <taxon>Troglotrematidae</taxon>
        <taxon>Paragonimus</taxon>
    </lineage>
</organism>
<gene>
    <name evidence="11" type="ORF">EG68_00937</name>
</gene>
<dbReference type="PANTHER" id="PTHR43740:SF2">
    <property type="entry name" value="LEUCINE--TRNA LIGASE, MITOCHONDRIAL"/>
    <property type="match status" value="1"/>
</dbReference>
<keyword evidence="12" id="KW-1185">Reference proteome</keyword>
<dbReference type="Pfam" id="PF00133">
    <property type="entry name" value="tRNA-synt_1"/>
    <property type="match status" value="2"/>
</dbReference>
<dbReference type="OrthoDB" id="15954at2759"/>
<evidence type="ECO:0000313" key="12">
    <source>
        <dbReference type="Proteomes" id="UP000822476"/>
    </source>
</evidence>
<evidence type="ECO:0000256" key="1">
    <source>
        <dbReference type="ARBA" id="ARBA00005594"/>
    </source>
</evidence>
<keyword evidence="3 9" id="KW-0436">Ligase</keyword>
<dbReference type="InterPro" id="IPR001412">
    <property type="entry name" value="aa-tRNA-synth_I_CS"/>
</dbReference>
<evidence type="ECO:0000313" key="11">
    <source>
        <dbReference type="EMBL" id="KAF7261682.1"/>
    </source>
</evidence>
<sequence length="942" mass="106796">MKFHKGSVIIHVSTRLFHIRNQSVYRVFQQPGFLQFRLLSLVSTDSQALEQKWIPLIREHDRNKAKLWESVKDGRSYILSMFPYPSGHLHLGHLRVYTVADVLYRYQSMRGMVVLQPMGWDAFGLPAENAAIDRSVSPLSWTKTNISYMRDQMESTMLLGLDWSRELSTCSEEYYRWTQWLFLKLYQAGLAYHRLAFVNWDPVDHTVLADELIDAEGRSWRSGALVERRLLRQWFFRTTVYSESLLNGLKQIEGNQWRDVIQMQRGWLGNLDGTQMDFDLEISIPLTENHSSAYDAVPNVSGEQVTVFTRYPGLAVADVISHININPSSVYFGDHFRLPENERGINSSRKLVLCSHPLPNCDGLFRLCVTSTCAASPWPERLAIAARHPFTNRLIPMIRQPQSKQPKNTAFPDELCFALKGSRDTDLSYLFQLPSPPVRFRALQSSPGAEPLVDSTNVSFNDLDNYAFVTSLAPLNGVRVTDATGKAMELLKSSKRGGHWTSELRTDWLVSRQRYWGTPIPIVHCKSCGIVPVPEDQLPVRLPTLDGPLNRGDAPLKDNAAWRHTNCPQCGRPAERETDTLDTFVDSSWYYVRYLDPQNKQAICDPVKARRGLPVDIYVGGMEHAIRHLYYARFVAHFLHDLGVIPCREPFLRFLPIGLVLGQTFVERRSGRFVAPSEACKSEDKNADSSWIERSTGARLNVTWDKMSKSKLNGVDPSEVVRRHGIELVRLTLLANVGPHRPRKWQEDGVLRGVLNWQTKMARLVNGLIEFADTPHKRGQWKLLFGPDDPLSQDPINFRSLHERTIAQVNSYYNDSFVLSAVIARLQELTDLLRKTSPSSGGPGPTSFLFLRAMADLIVMLAPVAPIFACELWSGLQFACLQKAPPLVQDVLALLHVHDPGAHPLHIWPYDLSKLALDQPFPLPSGENVGKTQSSRLADCAF</sequence>
<keyword evidence="5 9" id="KW-0067">ATP-binding</keyword>
<dbReference type="AlphaFoldDB" id="A0A8S9Z488"/>
<dbReference type="PROSITE" id="PS00178">
    <property type="entry name" value="AA_TRNA_LIGASE_I"/>
    <property type="match status" value="1"/>
</dbReference>
<reference evidence="11" key="1">
    <citation type="submission" date="2019-07" db="EMBL/GenBank/DDBJ databases">
        <title>Annotation for the trematode Paragonimus miyazaki's.</title>
        <authorList>
            <person name="Choi Y.-J."/>
        </authorList>
    </citation>
    <scope>NUCLEOTIDE SEQUENCE</scope>
    <source>
        <strain evidence="11">Japan</strain>
    </source>
</reference>
<accession>A0A8S9Z488</accession>
<evidence type="ECO:0000256" key="3">
    <source>
        <dbReference type="ARBA" id="ARBA00022598"/>
    </source>
</evidence>
<evidence type="ECO:0000256" key="7">
    <source>
        <dbReference type="ARBA" id="ARBA00023146"/>
    </source>
</evidence>
<evidence type="ECO:0000256" key="6">
    <source>
        <dbReference type="ARBA" id="ARBA00022917"/>
    </source>
</evidence>
<dbReference type="SUPFAM" id="SSF47323">
    <property type="entry name" value="Anticodon-binding domain of a subclass of class I aminoacyl-tRNA synthetases"/>
    <property type="match status" value="1"/>
</dbReference>
<dbReference type="EC" id="6.1.1.4" evidence="2"/>
<dbReference type="InterPro" id="IPR014729">
    <property type="entry name" value="Rossmann-like_a/b/a_fold"/>
</dbReference>
<name>A0A8S9Z488_9TREM</name>
<dbReference type="GO" id="GO:0004823">
    <property type="term" value="F:leucine-tRNA ligase activity"/>
    <property type="evidence" value="ECO:0007669"/>
    <property type="project" value="UniProtKB-EC"/>
</dbReference>
<dbReference type="GO" id="GO:0005739">
    <property type="term" value="C:mitochondrion"/>
    <property type="evidence" value="ECO:0007669"/>
    <property type="project" value="TreeGrafter"/>
</dbReference>
<keyword evidence="6 9" id="KW-0648">Protein biosynthesis</keyword>
<dbReference type="InterPro" id="IPR009080">
    <property type="entry name" value="tRNAsynth_Ia_anticodon-bd"/>
</dbReference>
<dbReference type="GO" id="GO:0006429">
    <property type="term" value="P:leucyl-tRNA aminoacylation"/>
    <property type="evidence" value="ECO:0007669"/>
    <property type="project" value="InterPro"/>
</dbReference>
<dbReference type="Proteomes" id="UP000822476">
    <property type="component" value="Unassembled WGS sequence"/>
</dbReference>
<evidence type="ECO:0000256" key="8">
    <source>
        <dbReference type="ARBA" id="ARBA00030520"/>
    </source>
</evidence>
<proteinExistence type="inferred from homology"/>
<evidence type="ECO:0000256" key="2">
    <source>
        <dbReference type="ARBA" id="ARBA00013164"/>
    </source>
</evidence>
<dbReference type="InterPro" id="IPR002302">
    <property type="entry name" value="Leu-tRNA-ligase"/>
</dbReference>
<evidence type="ECO:0000256" key="5">
    <source>
        <dbReference type="ARBA" id="ARBA00022840"/>
    </source>
</evidence>
<dbReference type="InterPro" id="IPR002300">
    <property type="entry name" value="aa-tRNA-synth_Ia"/>
</dbReference>
<keyword evidence="4 9" id="KW-0547">Nucleotide-binding</keyword>
<feature type="domain" description="Aminoacyl-tRNA synthetase class Ia" evidence="10">
    <location>
        <begin position="72"/>
        <end position="252"/>
    </location>
</feature>
<comment type="similarity">
    <text evidence="1 9">Belongs to the class-I aminoacyl-tRNA synthetase family.</text>
</comment>
<dbReference type="PANTHER" id="PTHR43740">
    <property type="entry name" value="LEUCYL-TRNA SYNTHETASE"/>
    <property type="match status" value="1"/>
</dbReference>
<comment type="caution">
    <text evidence="11">The sequence shown here is derived from an EMBL/GenBank/DDBJ whole genome shotgun (WGS) entry which is preliminary data.</text>
</comment>
<dbReference type="Gene3D" id="1.10.730.10">
    <property type="entry name" value="Isoleucyl-tRNA Synthetase, Domain 1"/>
    <property type="match status" value="2"/>
</dbReference>
<dbReference type="EMBL" id="JTDE01000292">
    <property type="protein sequence ID" value="KAF7261682.1"/>
    <property type="molecule type" value="Genomic_DNA"/>
</dbReference>